<evidence type="ECO:0000259" key="3">
    <source>
        <dbReference type="Pfam" id="PF03914"/>
    </source>
</evidence>
<evidence type="ECO:0000256" key="1">
    <source>
        <dbReference type="ARBA" id="ARBA00007797"/>
    </source>
</evidence>
<dbReference type="InterPro" id="IPR005612">
    <property type="entry name" value="CCAAT-binding_factor"/>
</dbReference>
<dbReference type="Pfam" id="PF03914">
    <property type="entry name" value="CBF"/>
    <property type="match status" value="1"/>
</dbReference>
<evidence type="ECO:0000313" key="5">
    <source>
        <dbReference type="Proteomes" id="UP000823046"/>
    </source>
</evidence>
<dbReference type="Proteomes" id="UP000823046">
    <property type="component" value="Unassembled WGS sequence"/>
</dbReference>
<feature type="region of interest" description="Disordered" evidence="2">
    <location>
        <begin position="841"/>
        <end position="874"/>
    </location>
</feature>
<feature type="compositionally biased region" description="Polar residues" evidence="2">
    <location>
        <begin position="865"/>
        <end position="874"/>
    </location>
</feature>
<evidence type="ECO:0000313" key="4">
    <source>
        <dbReference type="EMBL" id="KAF8819625.1"/>
    </source>
</evidence>
<proteinExistence type="inferred from homology"/>
<dbReference type="PANTHER" id="PTHR12048:SF0">
    <property type="entry name" value="CCAAT_ENHANCER-BINDING PROTEIN ZETA"/>
    <property type="match status" value="1"/>
</dbReference>
<feature type="region of interest" description="Disordered" evidence="2">
    <location>
        <begin position="907"/>
        <end position="970"/>
    </location>
</feature>
<feature type="region of interest" description="Disordered" evidence="2">
    <location>
        <begin position="175"/>
        <end position="206"/>
    </location>
</feature>
<keyword evidence="5" id="KW-1185">Reference proteome</keyword>
<feature type="compositionally biased region" description="Polar residues" evidence="2">
    <location>
        <begin position="193"/>
        <end position="206"/>
    </location>
</feature>
<feature type="compositionally biased region" description="Basic and acidic residues" evidence="2">
    <location>
        <begin position="32"/>
        <end position="46"/>
    </location>
</feature>
<feature type="domain" description="CCAAT-binding factor" evidence="3">
    <location>
        <begin position="646"/>
        <end position="827"/>
    </location>
</feature>
<dbReference type="SUPFAM" id="SSF48371">
    <property type="entry name" value="ARM repeat"/>
    <property type="match status" value="1"/>
</dbReference>
<feature type="compositionally biased region" description="Basic residues" evidence="2">
    <location>
        <begin position="1099"/>
        <end position="1108"/>
    </location>
</feature>
<feature type="compositionally biased region" description="Basic and acidic residues" evidence="2">
    <location>
        <begin position="841"/>
        <end position="860"/>
    </location>
</feature>
<dbReference type="EMBL" id="JADAQX010000665">
    <property type="protein sequence ID" value="KAF8819625.1"/>
    <property type="molecule type" value="Genomic_DNA"/>
</dbReference>
<feature type="region of interest" description="Disordered" evidence="2">
    <location>
        <begin position="1004"/>
        <end position="1152"/>
    </location>
</feature>
<gene>
    <name evidence="4" type="ORF">IE077_000751</name>
</gene>
<feature type="compositionally biased region" description="Acidic residues" evidence="2">
    <location>
        <begin position="1060"/>
        <end position="1095"/>
    </location>
</feature>
<feature type="compositionally biased region" description="Basic and acidic residues" evidence="2">
    <location>
        <begin position="1134"/>
        <end position="1144"/>
    </location>
</feature>
<evidence type="ECO:0000256" key="2">
    <source>
        <dbReference type="SAM" id="MobiDB-lite"/>
    </source>
</evidence>
<feature type="compositionally biased region" description="Basic and acidic residues" evidence="2">
    <location>
        <begin position="1049"/>
        <end position="1059"/>
    </location>
</feature>
<dbReference type="PANTHER" id="PTHR12048">
    <property type="entry name" value="CCAAT-BINDING FACTOR-RELATED"/>
    <property type="match status" value="1"/>
</dbReference>
<dbReference type="InterPro" id="IPR040155">
    <property type="entry name" value="CEBPZ/Mak21-like"/>
</dbReference>
<dbReference type="InterPro" id="IPR016024">
    <property type="entry name" value="ARM-type_fold"/>
</dbReference>
<reference evidence="4 5" key="1">
    <citation type="journal article" date="2020" name="bioRxiv">
        <title>Metabolic contributions of an alphaproteobacterial endosymbiont in the apicomplexan Cardiosporidium cionae.</title>
        <authorList>
            <person name="Hunter E.S."/>
            <person name="Paight C.J."/>
            <person name="Lane C.E."/>
        </authorList>
    </citation>
    <scope>NUCLEOTIDE SEQUENCE [LARGE SCALE GENOMIC DNA]</scope>
    <source>
        <strain evidence="4">ESH_2018</strain>
    </source>
</reference>
<sequence length="1179" mass="132347">MAPTVTPFPSKVSLSKKGKANPKARNSFKFGRRSDKTTESFREKPNASEGKQILASKSSQKDASTMDISCESSEAILSVSSPLLTMRWEKALLQIEVSVNRFLRELPTGNTLKGLKKISSTLSHVECLSSIGATLLEQLSAQYHRRPDLVITNDSTSKDRRWLLSLTGLSYPNKSPNTPLASGESASFHKANNARTPSSFGSSKNKSEIGTLSDRIAALGLLIQQSAIFNVPALRMLLQMAGKQNRKEALLAIEALRDLFTEDLLPHRKLIAYEQPLPVIADASNSSIKKPKLQQVQTASLTTGDKSQTLRESRKSLKQRILPHIPIQWIKGDITPENWKLANPNILFLLVLWYFEDSLKMAFAAFIQILSNALFDSVEFFKLRSLQFIFELLISKPEQEQALLRCLVNKLGDPCAKISSKASSLLVKVIENHPPMKKIVSEYVCTSILEILAQIPKAGKDKQSLQNKSLHRKKSKNRFIPRAVEAMQNIITHLLPAGPPLLFLSELRFRQSDAPLAASIMQLYLYILDIVFDESFHKFPENGRRHASRQYVYEQPQINRIVRIVLNGLNRSYPFAIEFIRNSEKWMTGTARVTVGNSAGKPTLPSSSLPCVGNTPPFAHHQNLQLKLDALYKAVHLLPIFSTKIVLLNVLFKILLSYKLPLARFYRIMYDKLLYMDIYKTRNMTSLLLLLYGAIKEDGGSSCSLSLIKRLLQTTLHLDPAAVSIASLKLCDALYSEQLLDTTVLHLSESQLLETDEHFVDYADSSDEEKKKVPIEQRVDSNTMPTEAFSRYDPYKREPKYSKANESHFWETLFCTVSYHPTIATTAIKLRQYADDCFGKKEKEDSKAVTSESFEKKSIEKNGIPTPSSTTMASENTRMTALAASISDCLHTYTPAAFLDAVSTTGVSPRIGGDEATGESPLLDGMEDKNSRRGGEKKVSGGSLEENEGEGVSVLSDKRNTGENDSDWNRNSASFWTKRATGDIKPHEKWMALYYKDPFVMTQERERRGKSKKKSTFEKSDGNEKNGCLSDVDGLQDSEDEIDTFADDLFEKELKPKNEESDDEMDSFDDMEEEVDDDAIENDTDLSGEEFEENEMMGRKAKSTKKGLKNCMSDSDITSRGKRSRSDSGQFITQDRKEVKEQKKNSSSTNLRKLKQKVKSGIIGSFADAKDFEEYINDD</sequence>
<feature type="compositionally biased region" description="Low complexity" evidence="2">
    <location>
        <begin position="940"/>
        <end position="955"/>
    </location>
</feature>
<protein>
    <submittedName>
        <fullName evidence="4">CBF/Mak21 family protein</fullName>
    </submittedName>
</protein>
<comment type="similarity">
    <text evidence="1">Belongs to the CBF/MAK21 family.</text>
</comment>
<feature type="compositionally biased region" description="Basic and acidic residues" evidence="2">
    <location>
        <begin position="1015"/>
        <end position="1024"/>
    </location>
</feature>
<name>A0ABQ7J7E5_9APIC</name>
<feature type="compositionally biased region" description="Basic and acidic residues" evidence="2">
    <location>
        <begin position="926"/>
        <end position="939"/>
    </location>
</feature>
<comment type="caution">
    <text evidence="4">The sequence shown here is derived from an EMBL/GenBank/DDBJ whole genome shotgun (WGS) entry which is preliminary data.</text>
</comment>
<organism evidence="4 5">
    <name type="scientific">Cardiosporidium cionae</name>
    <dbReference type="NCBI Taxonomy" id="476202"/>
    <lineage>
        <taxon>Eukaryota</taxon>
        <taxon>Sar</taxon>
        <taxon>Alveolata</taxon>
        <taxon>Apicomplexa</taxon>
        <taxon>Aconoidasida</taxon>
        <taxon>Nephromycida</taxon>
        <taxon>Cardiosporidium</taxon>
    </lineage>
</organism>
<feature type="region of interest" description="Disordered" evidence="2">
    <location>
        <begin position="1"/>
        <end position="60"/>
    </location>
</feature>
<feature type="compositionally biased region" description="Acidic residues" evidence="2">
    <location>
        <begin position="1034"/>
        <end position="1048"/>
    </location>
</feature>
<accession>A0ABQ7J7E5</accession>